<dbReference type="Pfam" id="PF07687">
    <property type="entry name" value="M20_dimer"/>
    <property type="match status" value="1"/>
</dbReference>
<dbReference type="PANTHER" id="PTHR32494:SF5">
    <property type="entry name" value="ALLANTOATE AMIDOHYDROLASE"/>
    <property type="match status" value="1"/>
</dbReference>
<organism evidence="4 5">
    <name type="scientific">Virgibacillus tibetensis</name>
    <dbReference type="NCBI Taxonomy" id="3042313"/>
    <lineage>
        <taxon>Bacteria</taxon>
        <taxon>Bacillati</taxon>
        <taxon>Bacillota</taxon>
        <taxon>Bacilli</taxon>
        <taxon>Bacillales</taxon>
        <taxon>Bacillaceae</taxon>
        <taxon>Virgibacillus</taxon>
    </lineage>
</organism>
<dbReference type="EMBL" id="JARZFX010000002">
    <property type="protein sequence ID" value="MEC5423292.1"/>
    <property type="molecule type" value="Genomic_DNA"/>
</dbReference>
<dbReference type="NCBIfam" id="TIGR01879">
    <property type="entry name" value="hydantase"/>
    <property type="match status" value="1"/>
</dbReference>
<dbReference type="Gene3D" id="3.40.630.10">
    <property type="entry name" value="Zn peptidases"/>
    <property type="match status" value="1"/>
</dbReference>
<protein>
    <submittedName>
        <fullName evidence="4">Zn-dependent hydrolase</fullName>
    </submittedName>
</protein>
<evidence type="ECO:0000313" key="5">
    <source>
        <dbReference type="Proteomes" id="UP001335737"/>
    </source>
</evidence>
<dbReference type="GO" id="GO:0016787">
    <property type="term" value="F:hydrolase activity"/>
    <property type="evidence" value="ECO:0007669"/>
    <property type="project" value="UniProtKB-KW"/>
</dbReference>
<name>A0ABU6KD76_9BACI</name>
<dbReference type="PIRSF" id="PIRSF001235">
    <property type="entry name" value="Amidase_carbamoylase"/>
    <property type="match status" value="1"/>
</dbReference>
<dbReference type="InterPro" id="IPR036264">
    <property type="entry name" value="Bact_exopeptidase_dim_dom"/>
</dbReference>
<dbReference type="Proteomes" id="UP001335737">
    <property type="component" value="Unassembled WGS sequence"/>
</dbReference>
<dbReference type="SUPFAM" id="SSF55031">
    <property type="entry name" value="Bacterial exopeptidase dimerisation domain"/>
    <property type="match status" value="1"/>
</dbReference>
<dbReference type="Gene3D" id="3.30.70.360">
    <property type="match status" value="1"/>
</dbReference>
<proteinExistence type="inferred from homology"/>
<evidence type="ECO:0000259" key="3">
    <source>
        <dbReference type="Pfam" id="PF07687"/>
    </source>
</evidence>
<keyword evidence="5" id="KW-1185">Reference proteome</keyword>
<evidence type="ECO:0000256" key="2">
    <source>
        <dbReference type="ARBA" id="ARBA00022801"/>
    </source>
</evidence>
<keyword evidence="2 4" id="KW-0378">Hydrolase</keyword>
<comment type="similarity">
    <text evidence="1">Belongs to the peptidase M20 family.</text>
</comment>
<sequence>MEINMKRLQRRFYEMASIGSTENEGVHRLALSDQDKIARDTFIDWSKQAGFLVRIDDFGNIYVRKEGTASKKPIVIGSHLDTVPKGGKYDGSLGVLAGFEILESLLEIEPLETPVEVVVFTNEEGARFPNPMLGSGAISGVFSKQHVYDMVDDDGITFESELERIGYKGDKANRLKEFEAFFELHIEQGPVLEQQGLPIGLVKGIQGLSWHTVQFTGESDHAGTTPISYRRDPMQSAAKAIMRIGEWVENLGDETLVTFGKISSLPNTINVIPSEVTFSMDIRHPNKKVLLRRIETAKTLIREVALEDDTQSLCEDLSLMLPVLFDESLIDLLQSSCQQHGIGYHEMFSGAGHDAMYMNNLGPTVMLFSPSVNGKSHCEEEETSWEDIEKSVKVLGESVVRLASSVR</sequence>
<dbReference type="CDD" id="cd03884">
    <property type="entry name" value="M20_bAS"/>
    <property type="match status" value="1"/>
</dbReference>
<dbReference type="NCBIfam" id="NF006771">
    <property type="entry name" value="PRK09290.1-5"/>
    <property type="match status" value="1"/>
</dbReference>
<evidence type="ECO:0000313" key="4">
    <source>
        <dbReference type="EMBL" id="MEC5423292.1"/>
    </source>
</evidence>
<dbReference type="SUPFAM" id="SSF53187">
    <property type="entry name" value="Zn-dependent exopeptidases"/>
    <property type="match status" value="1"/>
</dbReference>
<feature type="domain" description="Peptidase M20 dimerisation" evidence="3">
    <location>
        <begin position="205"/>
        <end position="308"/>
    </location>
</feature>
<dbReference type="InterPro" id="IPR002933">
    <property type="entry name" value="Peptidase_M20"/>
</dbReference>
<gene>
    <name evidence="4" type="ORF">QGM71_07230</name>
</gene>
<comment type="caution">
    <text evidence="4">The sequence shown here is derived from an EMBL/GenBank/DDBJ whole genome shotgun (WGS) entry which is preliminary data.</text>
</comment>
<dbReference type="PANTHER" id="PTHR32494">
    <property type="entry name" value="ALLANTOATE DEIMINASE-RELATED"/>
    <property type="match status" value="1"/>
</dbReference>
<dbReference type="InterPro" id="IPR011650">
    <property type="entry name" value="Peptidase_M20_dimer"/>
</dbReference>
<evidence type="ECO:0000256" key="1">
    <source>
        <dbReference type="ARBA" id="ARBA00006153"/>
    </source>
</evidence>
<accession>A0ABU6KD76</accession>
<dbReference type="RefSeq" id="WP_327606848.1">
    <property type="nucleotide sequence ID" value="NZ_JARZFX010000002.1"/>
</dbReference>
<reference evidence="4 5" key="1">
    <citation type="journal article" date="2024" name="Int. J. Syst. Evol. Microbiol.">
        <title>Virgibacillus tibetensis sp. nov., isolated from salt lake on the Tibetan Plateau of China.</title>
        <authorList>
            <person name="Phurbu D."/>
            <person name="Liu Z.-X."/>
            <person name="Wang R."/>
            <person name="Zheng Y.-Y."/>
            <person name="Liu H.-C."/>
            <person name="Zhou Y.-G."/>
            <person name="Yu Y.-J."/>
            <person name="Li A.-H."/>
        </authorList>
    </citation>
    <scope>NUCLEOTIDE SEQUENCE [LARGE SCALE GENOMIC DNA]</scope>
    <source>
        <strain evidence="4 5">C22-A2</strain>
    </source>
</reference>
<dbReference type="InterPro" id="IPR010158">
    <property type="entry name" value="Amidase_Cbmase"/>
</dbReference>
<dbReference type="Pfam" id="PF01546">
    <property type="entry name" value="Peptidase_M20"/>
    <property type="match status" value="1"/>
</dbReference>